<evidence type="ECO:0000256" key="2">
    <source>
        <dbReference type="ARBA" id="ARBA00022490"/>
    </source>
</evidence>
<keyword evidence="2" id="KW-0963">Cytoplasm</keyword>
<proteinExistence type="predicted"/>
<dbReference type="SUPFAM" id="SSF47473">
    <property type="entry name" value="EF-hand"/>
    <property type="match status" value="1"/>
</dbReference>
<evidence type="ECO:0000256" key="8">
    <source>
        <dbReference type="ARBA" id="ARBA00023273"/>
    </source>
</evidence>
<keyword evidence="3" id="KW-0677">Repeat</keyword>
<evidence type="ECO:0000256" key="5">
    <source>
        <dbReference type="ARBA" id="ARBA00022846"/>
    </source>
</evidence>
<reference evidence="11" key="1">
    <citation type="submission" date="2025-08" db="UniProtKB">
        <authorList>
            <consortium name="RefSeq"/>
        </authorList>
    </citation>
    <scope>IDENTIFICATION</scope>
    <source>
        <tissue evidence="11">Testes</tissue>
    </source>
</reference>
<dbReference type="Pfam" id="PF25325">
    <property type="entry name" value="EF-hand_EFHB_C"/>
    <property type="match status" value="1"/>
</dbReference>
<keyword evidence="5" id="KW-0282">Flagellum</keyword>
<dbReference type="PROSITE" id="PS00018">
    <property type="entry name" value="EF_HAND_1"/>
    <property type="match status" value="1"/>
</dbReference>
<dbReference type="PANTHER" id="PTHR12086">
    <property type="entry name" value="EF-HAND DOMAIN C-TERMINAL CONTAINING PROTEIN"/>
    <property type="match status" value="1"/>
</dbReference>
<protein>
    <submittedName>
        <fullName evidence="11">EF-hand domain-containing family member B-like</fullName>
    </submittedName>
</protein>
<dbReference type="Pfam" id="PF13499">
    <property type="entry name" value="EF-hand_7"/>
    <property type="match status" value="1"/>
</dbReference>
<sequence>MAISTAKYSWRDAVQSNVNRYTDRNPDIDAAGKLMTVPGHSAPDCLTQEVRPPTPDVVKKFKNFFEPDAGAARLFYGKANDPDIASTLVHGVTSKDSNSAGDLCNPRPKSLYEQRMVDKKEYSLYASKQSAPLGRSHDQSPSFPAHMDPAQTRFGIKNVFDGSAGVLVNPDKSRDIVETEGQTGHDLYIVTHNDYDVGEKRDRKYDWSRYAKDSRFGVPTPHDNDGRHVKKTLKWMHEAQQEKGSKIVSKRVDDFRERTQPQLGQVHDPIKDTMRVPPGHAYGVMIRPDDFGAGDLLHGRVPGEYLRGKDRERGVIAAIRQHLKKTNFHNFNDLQAAFRHYDKNGDGKIDINELRECCLQFNLPIEPELLEQLLFYCNANKDGYLDYTQFSNFLNWKDKMEELGGTTNDNNVETLQNQIDRAIGEHRTSASMINATVGGPVSAKGFRTYGVPTVRSDRPAPRFRRVSDRTNYGDESDAYGLVNPSIYSNRGVYERDFFKARPKDEVRTNAQILVLVDIYV</sequence>
<evidence type="ECO:0000313" key="10">
    <source>
        <dbReference type="Proteomes" id="UP000694865"/>
    </source>
</evidence>
<evidence type="ECO:0000259" key="9">
    <source>
        <dbReference type="PROSITE" id="PS50222"/>
    </source>
</evidence>
<name>A0ABM0MN31_SACKO</name>
<dbReference type="CDD" id="cd00051">
    <property type="entry name" value="EFh"/>
    <property type="match status" value="1"/>
</dbReference>
<dbReference type="InterPro" id="IPR057428">
    <property type="entry name" value="EFHB_EF-hand_C"/>
</dbReference>
<evidence type="ECO:0000256" key="7">
    <source>
        <dbReference type="ARBA" id="ARBA00023212"/>
    </source>
</evidence>
<keyword evidence="6" id="KW-0969">Cilium</keyword>
<dbReference type="SMART" id="SM00054">
    <property type="entry name" value="EFh"/>
    <property type="match status" value="1"/>
</dbReference>
<keyword evidence="10" id="KW-1185">Reference proteome</keyword>
<dbReference type="Gene3D" id="1.10.238.10">
    <property type="entry name" value="EF-hand"/>
    <property type="match status" value="1"/>
</dbReference>
<keyword evidence="8" id="KW-0966">Cell projection</keyword>
<keyword evidence="7" id="KW-0206">Cytoskeleton</keyword>
<dbReference type="Proteomes" id="UP000694865">
    <property type="component" value="Unplaced"/>
</dbReference>
<evidence type="ECO:0000256" key="1">
    <source>
        <dbReference type="ARBA" id="ARBA00004611"/>
    </source>
</evidence>
<dbReference type="RefSeq" id="XP_006821422.1">
    <property type="nucleotide sequence ID" value="XM_006821359.1"/>
</dbReference>
<organism evidence="10 11">
    <name type="scientific">Saccoglossus kowalevskii</name>
    <name type="common">Acorn worm</name>
    <dbReference type="NCBI Taxonomy" id="10224"/>
    <lineage>
        <taxon>Eukaryota</taxon>
        <taxon>Metazoa</taxon>
        <taxon>Hemichordata</taxon>
        <taxon>Enteropneusta</taxon>
        <taxon>Harrimaniidae</taxon>
        <taxon>Saccoglossus</taxon>
    </lineage>
</organism>
<dbReference type="GeneID" id="100375090"/>
<dbReference type="PANTHER" id="PTHR12086:SF12">
    <property type="entry name" value="EF-HAND DOMAIN-CONTAINING FAMILY MEMBER B"/>
    <property type="match status" value="1"/>
</dbReference>
<dbReference type="InterPro" id="IPR011992">
    <property type="entry name" value="EF-hand-dom_pair"/>
</dbReference>
<evidence type="ECO:0000256" key="3">
    <source>
        <dbReference type="ARBA" id="ARBA00022737"/>
    </source>
</evidence>
<dbReference type="InterPro" id="IPR002048">
    <property type="entry name" value="EF_hand_dom"/>
</dbReference>
<evidence type="ECO:0000313" key="11">
    <source>
        <dbReference type="RefSeq" id="XP_006821422.1"/>
    </source>
</evidence>
<comment type="subcellular location">
    <subcellularLocation>
        <location evidence="1">Cytoplasm</location>
        <location evidence="1">Cytoskeleton</location>
        <location evidence="1">Flagellum axoneme</location>
    </subcellularLocation>
</comment>
<evidence type="ECO:0000256" key="4">
    <source>
        <dbReference type="ARBA" id="ARBA00022837"/>
    </source>
</evidence>
<feature type="domain" description="EF-hand" evidence="9">
    <location>
        <begin position="329"/>
        <end position="364"/>
    </location>
</feature>
<keyword evidence="4" id="KW-0106">Calcium</keyword>
<dbReference type="InterPro" id="IPR040193">
    <property type="entry name" value="EFHC1/EFHC2/EFHB"/>
</dbReference>
<dbReference type="PROSITE" id="PS50222">
    <property type="entry name" value="EF_HAND_2"/>
    <property type="match status" value="1"/>
</dbReference>
<dbReference type="InterPro" id="IPR018247">
    <property type="entry name" value="EF_Hand_1_Ca_BS"/>
</dbReference>
<evidence type="ECO:0000256" key="6">
    <source>
        <dbReference type="ARBA" id="ARBA00023069"/>
    </source>
</evidence>
<accession>A0ABM0MN31</accession>
<gene>
    <name evidence="11" type="primary">LOC100375090</name>
</gene>